<keyword evidence="5" id="KW-1185">Reference proteome</keyword>
<dbReference type="InterPro" id="IPR035248">
    <property type="entry name" value="PRMT5_C"/>
</dbReference>
<evidence type="ECO:0000313" key="5">
    <source>
        <dbReference type="Proteomes" id="UP001497600"/>
    </source>
</evidence>
<dbReference type="PANTHER" id="PTHR10738:SF0">
    <property type="entry name" value="PROTEIN ARGININE N-METHYLTRANSFERASE 5"/>
    <property type="match status" value="1"/>
</dbReference>
<dbReference type="PANTHER" id="PTHR10738">
    <property type="entry name" value="PROTEIN ARGININE N-METHYLTRANSFERASE 5"/>
    <property type="match status" value="1"/>
</dbReference>
<organism evidence="4 5">
    <name type="scientific">[Candida] anglica</name>
    <dbReference type="NCBI Taxonomy" id="148631"/>
    <lineage>
        <taxon>Eukaryota</taxon>
        <taxon>Fungi</taxon>
        <taxon>Dikarya</taxon>
        <taxon>Ascomycota</taxon>
        <taxon>Saccharomycotina</taxon>
        <taxon>Pichiomycetes</taxon>
        <taxon>Debaryomycetaceae</taxon>
        <taxon>Kurtzmaniella</taxon>
    </lineage>
</organism>
<evidence type="ECO:0000259" key="3">
    <source>
        <dbReference type="Pfam" id="PF17286"/>
    </source>
</evidence>
<proteinExistence type="predicted"/>
<accession>A0ABP0EBZ0</accession>
<dbReference type="InterPro" id="IPR035075">
    <property type="entry name" value="PRMT5"/>
</dbReference>
<dbReference type="Gene3D" id="3.40.50.150">
    <property type="entry name" value="Vaccinia Virus protein VP39"/>
    <property type="match status" value="1"/>
</dbReference>
<dbReference type="Proteomes" id="UP001497600">
    <property type="component" value="Chromosome E"/>
</dbReference>
<evidence type="ECO:0000259" key="2">
    <source>
        <dbReference type="Pfam" id="PF05185"/>
    </source>
</evidence>
<dbReference type="Pfam" id="PF05185">
    <property type="entry name" value="PRMT5"/>
    <property type="match status" value="1"/>
</dbReference>
<protein>
    <recommendedName>
        <fullName evidence="6">Protein arginine N-methyltransferase</fullName>
    </recommendedName>
</protein>
<evidence type="ECO:0008006" key="6">
    <source>
        <dbReference type="Google" id="ProtNLM"/>
    </source>
</evidence>
<dbReference type="Pfam" id="PF17286">
    <property type="entry name" value="PRMT5_C"/>
    <property type="match status" value="1"/>
</dbReference>
<dbReference type="EMBL" id="OZ004257">
    <property type="protein sequence ID" value="CAK7906611.1"/>
    <property type="molecule type" value="Genomic_DNA"/>
</dbReference>
<evidence type="ECO:0000256" key="1">
    <source>
        <dbReference type="ARBA" id="ARBA00022691"/>
    </source>
</evidence>
<evidence type="ECO:0000313" key="4">
    <source>
        <dbReference type="EMBL" id="CAK7906611.1"/>
    </source>
</evidence>
<keyword evidence="1" id="KW-0949">S-adenosyl-L-methionine</keyword>
<sequence length="541" mass="63329">MDGVYYAIYCKNININKPKGFHMEVKAWNNVKNSNNIVLLEPKYSVNDEPSEFFKGMQEQCNQVRNKFNTIRHFMVVVPGEILDLTLWTRELQYWIENNEVHLALSLPVGAYEFWSKLEFKLRYPEQLSVFLYIDQNIRQTLDLVKWLQEPVSAIVLSFGDEFEEFLSRDYIRQFLVMICTQRKPLITLTMDSEQCTKTADMILKYVKSLLIEGPNIMSIEEDVIRDPLQPLRDDLSLDIYEVFERDENKYKMYENAIKQALFDLDRTCYSTLTILVIGPGRGPLIDIVMRNSSQLKKPFKLVALEKNTTCSKILDKKNIEDWDNNVNIIYDDLRHFIDNNQCQVCFNLIISELLGSFACNELSPEILDDCEKIRFADTIIIPTSYSNYIQPIYSPVLCQMTNRIALEQPYVVNTKPYSIRQISDIYMAWDYRHPGQNSFSKEIHVVIDLPTKGEIVHGFLGYFQCNLYADFNIGIHPNQVGSMEYCSSWAPLYFALREYITDSFTFVLKRKFDKTSVWYEWGVNKVTNNIDGKVYRIGKN</sequence>
<reference evidence="4 5" key="1">
    <citation type="submission" date="2024-01" db="EMBL/GenBank/DDBJ databases">
        <authorList>
            <consortium name="Genoscope - CEA"/>
            <person name="William W."/>
        </authorList>
    </citation>
    <scope>NUCLEOTIDE SEQUENCE [LARGE SCALE GENOMIC DNA]</scope>
    <source>
        <strain evidence="4 5">29B2s-10</strain>
    </source>
</reference>
<name>A0ABP0EBZ0_9ASCO</name>
<feature type="domain" description="PRMT5 oligomerisation" evidence="3">
    <location>
        <begin position="385"/>
        <end position="530"/>
    </location>
</feature>
<dbReference type="SUPFAM" id="SSF53335">
    <property type="entry name" value="S-adenosyl-L-methionine-dependent methyltransferases"/>
    <property type="match status" value="1"/>
</dbReference>
<feature type="domain" description="PRMT5 arginine-N-methyltransferase" evidence="2">
    <location>
        <begin position="221"/>
        <end position="381"/>
    </location>
</feature>
<dbReference type="InterPro" id="IPR025799">
    <property type="entry name" value="Arg_MeTrfase"/>
</dbReference>
<gene>
    <name evidence="4" type="ORF">CAAN4_E01574</name>
</gene>
<dbReference type="InterPro" id="IPR029063">
    <property type="entry name" value="SAM-dependent_MTases_sf"/>
</dbReference>
<dbReference type="Gene3D" id="2.70.160.11">
    <property type="entry name" value="Hnrnp arginine n-methyltransferase1"/>
    <property type="match status" value="1"/>
</dbReference>